<proteinExistence type="predicted"/>
<dbReference type="AlphaFoldDB" id="A0A3S3QCH4"/>
<dbReference type="EMBL" id="SBII01000008">
    <property type="protein sequence ID" value="RWW99543.1"/>
    <property type="molecule type" value="Genomic_DNA"/>
</dbReference>
<accession>A0A3S3QCH4</accession>
<organism evidence="1 2">
    <name type="scientific">Flavobacterium cerinum</name>
    <dbReference type="NCBI Taxonomy" id="2502784"/>
    <lineage>
        <taxon>Bacteria</taxon>
        <taxon>Pseudomonadati</taxon>
        <taxon>Bacteroidota</taxon>
        <taxon>Flavobacteriia</taxon>
        <taxon>Flavobacteriales</taxon>
        <taxon>Flavobacteriaceae</taxon>
        <taxon>Flavobacterium</taxon>
    </lineage>
</organism>
<dbReference type="RefSeq" id="WP_128390094.1">
    <property type="nucleotide sequence ID" value="NZ_SBII01000008.1"/>
</dbReference>
<sequence>MREIEQIYFNDFGVAFHWKRDNTVLTERVQIIFKETGFYLSLNEIRAFAQLIENTCEEMDCSGCCHRASCHKYLLKTPLQQIDLAVSKSELLQIKDLVEGTLFTMDLYDYINDVCKN</sequence>
<evidence type="ECO:0000313" key="1">
    <source>
        <dbReference type="EMBL" id="RWW99543.1"/>
    </source>
</evidence>
<keyword evidence="2" id="KW-1185">Reference proteome</keyword>
<evidence type="ECO:0000313" key="2">
    <source>
        <dbReference type="Proteomes" id="UP000287527"/>
    </source>
</evidence>
<name>A0A3S3QCH4_9FLAO</name>
<reference evidence="1 2" key="1">
    <citation type="submission" date="2019-01" db="EMBL/GenBank/DDBJ databases">
        <title>Flavobacterium sp. nov.,isolated from freshwater.</title>
        <authorList>
            <person name="Zhang R."/>
            <person name="Du Z.-J."/>
        </authorList>
    </citation>
    <scope>NUCLEOTIDE SEQUENCE [LARGE SCALE GENOMIC DNA]</scope>
    <source>
        <strain evidence="1 2">1E403</strain>
    </source>
</reference>
<protein>
    <submittedName>
        <fullName evidence="1">Uncharacterized protein</fullName>
    </submittedName>
</protein>
<gene>
    <name evidence="1" type="ORF">EPI11_11355</name>
</gene>
<dbReference type="OrthoDB" id="1354274at2"/>
<dbReference type="Proteomes" id="UP000287527">
    <property type="component" value="Unassembled WGS sequence"/>
</dbReference>
<comment type="caution">
    <text evidence="1">The sequence shown here is derived from an EMBL/GenBank/DDBJ whole genome shotgun (WGS) entry which is preliminary data.</text>
</comment>